<keyword evidence="3" id="KW-1185">Reference proteome</keyword>
<evidence type="ECO:0000256" key="1">
    <source>
        <dbReference type="SAM" id="Coils"/>
    </source>
</evidence>
<keyword evidence="1" id="KW-0175">Coiled coil</keyword>
<dbReference type="InterPro" id="IPR029236">
    <property type="entry name" value="DUF4618"/>
</dbReference>
<sequence length="404" mass="45844">MLDEGHVRQLCEDLGRTDYSRWERRTPCGCGRGGAPQRGLRTLPHLRTRRARPSRERGPSKAPDYPLGCLAGSSRELSSTPRPAEHGPQSPSLGPAWPSQAQVLGASCSVLCRHPWVERPPPPPPPPPDIQALCKKMADVKVLEYLAETRQAVVAERRQRIQALEAANERLAQETREAEEAAFRDVNATLAQLQRHQNAQALLEDLHGRQMSEAIANEQRIEDAMRQDVAELERRVQRAGVRLEEARARLRSLRAYHGRDRPLQAARQAQLQRQLQALQQRQEVEEAEAHRQDEEQLERIAAQDALAQEALLLRVAQEHLEDFPHDLQAKSFQNTGLRKEIEIQGKEVVALRLRIPALQREVRQLSAQARKQLHSSPWLLPSNREPAPDEEAELDIPRDEELPF</sequence>
<feature type="coiled-coil region" evidence="1">
    <location>
        <begin position="154"/>
        <end position="184"/>
    </location>
</feature>
<evidence type="ECO:0000313" key="4">
    <source>
        <dbReference type="RefSeq" id="XP_032813672.1"/>
    </source>
</evidence>
<dbReference type="Pfam" id="PF15397">
    <property type="entry name" value="DUF4618"/>
    <property type="match status" value="1"/>
</dbReference>
<feature type="coiled-coil region" evidence="1">
    <location>
        <begin position="215"/>
        <end position="297"/>
    </location>
</feature>
<name>A0AAJ7T9C5_PETMA</name>
<accession>A0AAJ7T9C5</accession>
<dbReference type="KEGG" id="pmrn:116944261"/>
<evidence type="ECO:0000313" key="3">
    <source>
        <dbReference type="Proteomes" id="UP001318040"/>
    </source>
</evidence>
<proteinExistence type="predicted"/>
<dbReference type="Proteomes" id="UP001318040">
    <property type="component" value="Chromosome 20"/>
</dbReference>
<feature type="region of interest" description="Disordered" evidence="2">
    <location>
        <begin position="25"/>
        <end position="99"/>
    </location>
</feature>
<dbReference type="RefSeq" id="XP_032813672.1">
    <property type="nucleotide sequence ID" value="XM_032957781.1"/>
</dbReference>
<dbReference type="AlphaFoldDB" id="A0AAJ7T9C5"/>
<reference evidence="4" key="1">
    <citation type="submission" date="2025-08" db="UniProtKB">
        <authorList>
            <consortium name="RefSeq"/>
        </authorList>
    </citation>
    <scope>IDENTIFICATION</scope>
    <source>
        <tissue evidence="4">Sperm</tissue>
    </source>
</reference>
<evidence type="ECO:0000256" key="2">
    <source>
        <dbReference type="SAM" id="MobiDB-lite"/>
    </source>
</evidence>
<protein>
    <submittedName>
        <fullName evidence="4">Leucine zipper putative tumor suppressor 2-like</fullName>
    </submittedName>
</protein>
<gene>
    <name evidence="4" type="primary">LOC116944261</name>
</gene>
<organism evidence="3 4">
    <name type="scientific">Petromyzon marinus</name>
    <name type="common">Sea lamprey</name>
    <dbReference type="NCBI Taxonomy" id="7757"/>
    <lineage>
        <taxon>Eukaryota</taxon>
        <taxon>Metazoa</taxon>
        <taxon>Chordata</taxon>
        <taxon>Craniata</taxon>
        <taxon>Vertebrata</taxon>
        <taxon>Cyclostomata</taxon>
        <taxon>Hyperoartia</taxon>
        <taxon>Petromyzontiformes</taxon>
        <taxon>Petromyzontidae</taxon>
        <taxon>Petromyzon</taxon>
    </lineage>
</organism>
<feature type="region of interest" description="Disordered" evidence="2">
    <location>
        <begin position="370"/>
        <end position="404"/>
    </location>
</feature>
<dbReference type="PANTHER" id="PTHR28574">
    <property type="entry name" value="RIKEN CDNA 6820408C15"/>
    <property type="match status" value="1"/>
</dbReference>
<feature type="compositionally biased region" description="Basic and acidic residues" evidence="2">
    <location>
        <begin position="395"/>
        <end position="404"/>
    </location>
</feature>
<dbReference type="PANTHER" id="PTHR28574:SF1">
    <property type="entry name" value="RIKEN CDNA 6820408C15 GENE"/>
    <property type="match status" value="1"/>
</dbReference>